<proteinExistence type="predicted"/>
<sequence length="43" mass="4886">MLVNTALVIATNSMYLATDYRLKILLLIIKARICLYSTHCQSI</sequence>
<gene>
    <name evidence="1" type="ORF">A1OE_421</name>
</gene>
<name>K7YPW2_9PROT</name>
<protein>
    <submittedName>
        <fullName evidence="1">Uncharacterized protein</fullName>
    </submittedName>
</protein>
<organism evidence="1 2">
    <name type="scientific">Candidatus Endolissoclinum faulkneri L2</name>
    <dbReference type="NCBI Taxonomy" id="1193729"/>
    <lineage>
        <taxon>Bacteria</taxon>
        <taxon>Pseudomonadati</taxon>
        <taxon>Pseudomonadota</taxon>
        <taxon>Alphaproteobacteria</taxon>
        <taxon>Rhodospirillales</taxon>
        <taxon>Rhodospirillaceae</taxon>
        <taxon>Candidatus Endolissoclinum</taxon>
    </lineage>
</organism>
<dbReference type="AlphaFoldDB" id="K7YPW2"/>
<dbReference type="KEGG" id="thal:A1OE_421"/>
<dbReference type="EMBL" id="CP003539">
    <property type="protein sequence ID" value="AFX98614.1"/>
    <property type="molecule type" value="Genomic_DNA"/>
</dbReference>
<reference evidence="1 2" key="1">
    <citation type="journal article" date="2012" name="Proc. Natl. Acad. Sci. U.S.A.">
        <title>Genome streamlining and chemical defense in a coral reef symbiosis.</title>
        <authorList>
            <person name="Kwan J.C."/>
            <person name="Donia M.S."/>
            <person name="Han A.W."/>
            <person name="Hirose E."/>
            <person name="Haygood M.G."/>
            <person name="Schmidt E.W."/>
        </authorList>
    </citation>
    <scope>NUCLEOTIDE SEQUENCE [LARGE SCALE GENOMIC DNA]</scope>
    <source>
        <strain evidence="1 2">L2</strain>
    </source>
</reference>
<keyword evidence="2" id="KW-1185">Reference proteome</keyword>
<dbReference type="HOGENOM" id="CLU_3231069_0_0_5"/>
<evidence type="ECO:0000313" key="2">
    <source>
        <dbReference type="Proteomes" id="UP000010077"/>
    </source>
</evidence>
<dbReference type="Proteomes" id="UP000010077">
    <property type="component" value="Chromosome"/>
</dbReference>
<evidence type="ECO:0000313" key="1">
    <source>
        <dbReference type="EMBL" id="AFX98614.1"/>
    </source>
</evidence>
<accession>K7YPW2</accession>
<dbReference type="STRING" id="1193729.A1OE_421"/>